<feature type="transmembrane region" description="Helical" evidence="2">
    <location>
        <begin position="131"/>
        <end position="150"/>
    </location>
</feature>
<reference evidence="3 4" key="1">
    <citation type="submission" date="2018-06" db="EMBL/GenBank/DDBJ databases">
        <title>Actinomadura craniellae sp. nov. isolated from marine sponge Craniella sp.</title>
        <authorList>
            <person name="Li L."/>
            <person name="Xu Q.H."/>
            <person name="Lin H.W."/>
            <person name="Lu Y.H."/>
        </authorList>
    </citation>
    <scope>NUCLEOTIDE SEQUENCE [LARGE SCALE GENOMIC DNA]</scope>
    <source>
        <strain evidence="3 4">LHW63021</strain>
    </source>
</reference>
<dbReference type="RefSeq" id="WP_111866524.1">
    <property type="nucleotide sequence ID" value="NZ_QLYX01000005.1"/>
</dbReference>
<protein>
    <submittedName>
        <fullName evidence="3">Uncharacterized protein</fullName>
    </submittedName>
</protein>
<accession>A0A365H8H4</accession>
<feature type="compositionally biased region" description="Basic and acidic residues" evidence="1">
    <location>
        <begin position="70"/>
        <end position="89"/>
    </location>
</feature>
<feature type="region of interest" description="Disordered" evidence="1">
    <location>
        <begin position="51"/>
        <end position="124"/>
    </location>
</feature>
<evidence type="ECO:0000256" key="2">
    <source>
        <dbReference type="SAM" id="Phobius"/>
    </source>
</evidence>
<evidence type="ECO:0000256" key="1">
    <source>
        <dbReference type="SAM" id="MobiDB-lite"/>
    </source>
</evidence>
<organism evidence="3 4">
    <name type="scientific">Actinomadura craniellae</name>
    <dbReference type="NCBI Taxonomy" id="2231787"/>
    <lineage>
        <taxon>Bacteria</taxon>
        <taxon>Bacillati</taxon>
        <taxon>Actinomycetota</taxon>
        <taxon>Actinomycetes</taxon>
        <taxon>Streptosporangiales</taxon>
        <taxon>Thermomonosporaceae</taxon>
        <taxon>Actinomadura</taxon>
    </lineage>
</organism>
<name>A0A365H8H4_9ACTN</name>
<comment type="caution">
    <text evidence="3">The sequence shown here is derived from an EMBL/GenBank/DDBJ whole genome shotgun (WGS) entry which is preliminary data.</text>
</comment>
<keyword evidence="2" id="KW-1133">Transmembrane helix</keyword>
<dbReference type="EMBL" id="QLYX01000005">
    <property type="protein sequence ID" value="RAY14563.1"/>
    <property type="molecule type" value="Genomic_DNA"/>
</dbReference>
<keyword evidence="2" id="KW-0812">Transmembrane</keyword>
<keyword evidence="2" id="KW-0472">Membrane</keyword>
<evidence type="ECO:0000313" key="4">
    <source>
        <dbReference type="Proteomes" id="UP000251891"/>
    </source>
</evidence>
<gene>
    <name evidence="3" type="ORF">DPM19_12365</name>
</gene>
<proteinExistence type="predicted"/>
<dbReference type="Proteomes" id="UP000251891">
    <property type="component" value="Unassembled WGS sequence"/>
</dbReference>
<evidence type="ECO:0000313" key="3">
    <source>
        <dbReference type="EMBL" id="RAY14563.1"/>
    </source>
</evidence>
<sequence length="315" mass="33510">MAGTVLGTALFQGPASAAENPCRSSLRILSGTALCEDVLHGVVPDRTAGWVAERPLPGDPRTARPAKPVRKAEPRHEPAQRESVRRTWAEPDWTVQAESVRRTAREEDRTGPDLPSPAPAEVAPRRTGMPWLLGGGLPALFLLFAGTAFVGRRRLGLLRPADHEDSSVMDLHALPGLVLAGPGGEDAARHMVIDALVRTDEHIEVIIDQADAEHLLEAGPEAEDRFPYLVITAGPAQTRSYLETPGPYRLVITSGDGADLADVRQATIVALTPGAYPPVEVAEDGAVTVPPGGPALPARLPVLPLPEACARLHRD</sequence>
<feature type="compositionally biased region" description="Basic and acidic residues" evidence="1">
    <location>
        <begin position="99"/>
        <end position="111"/>
    </location>
</feature>
<keyword evidence="4" id="KW-1185">Reference proteome</keyword>
<dbReference type="AlphaFoldDB" id="A0A365H8H4"/>